<dbReference type="InterPro" id="IPR051484">
    <property type="entry name" value="Tensin_PTEN_phosphatase"/>
</dbReference>
<dbReference type="Ensembl" id="ENSMMOT00000022421.1">
    <property type="protein sequence ID" value="ENSMMOP00000022056.1"/>
    <property type="gene ID" value="ENSMMOG00000016757.1"/>
</dbReference>
<dbReference type="InterPro" id="IPR029021">
    <property type="entry name" value="Prot-tyrosine_phosphatase-like"/>
</dbReference>
<dbReference type="Proteomes" id="UP000261620">
    <property type="component" value="Unplaced"/>
</dbReference>
<dbReference type="Pfam" id="PF22785">
    <property type="entry name" value="Tc-R-P"/>
    <property type="match status" value="1"/>
</dbReference>
<dbReference type="AlphaFoldDB" id="A0A3Q3XGC5"/>
<evidence type="ECO:0000256" key="1">
    <source>
        <dbReference type="SAM" id="Phobius"/>
    </source>
</evidence>
<keyword evidence="1" id="KW-1133">Transmembrane helix</keyword>
<dbReference type="Gene3D" id="3.90.190.10">
    <property type="entry name" value="Protein tyrosine phosphatase superfamily"/>
    <property type="match status" value="1"/>
</dbReference>
<keyword evidence="1" id="KW-0472">Membrane</keyword>
<feature type="transmembrane region" description="Helical" evidence="1">
    <location>
        <begin position="164"/>
        <end position="187"/>
    </location>
</feature>
<dbReference type="InterPro" id="IPR029023">
    <property type="entry name" value="Tensin_phosphatase"/>
</dbReference>
<proteinExistence type="predicted"/>
<protein>
    <recommendedName>
        <fullName evidence="2">Phosphatase tensin-type domain-containing protein</fullName>
    </recommendedName>
</protein>
<keyword evidence="1" id="KW-0812">Transmembrane</keyword>
<sequence>FRIVPNHNCPPGPLPRCTMSVTVEPQQIDLTYITECIITILCPAGCPEHVYLQNLQDIIVMLQSKHGHNYMIINLSQRNDTLSRLNHKVLDTGWVDLLAPNLNQIFTVCSLMENWLQRHSKHVLVLHCRGNKGRLGVLLASYIQFSNMAASADFSLDHFAMRRFYTHIILALLCYMCMCVCVCVLVTDS</sequence>
<keyword evidence="4" id="KW-1185">Reference proteome</keyword>
<dbReference type="SUPFAM" id="SSF52799">
    <property type="entry name" value="(Phosphotyrosine protein) phosphatases II"/>
    <property type="match status" value="1"/>
</dbReference>
<accession>A0A3Q3XGC5</accession>
<dbReference type="PANTHER" id="PTHR45734:SF5">
    <property type="entry name" value="TENSIN-3"/>
    <property type="match status" value="1"/>
</dbReference>
<evidence type="ECO:0000313" key="4">
    <source>
        <dbReference type="Proteomes" id="UP000261620"/>
    </source>
</evidence>
<evidence type="ECO:0000259" key="2">
    <source>
        <dbReference type="PROSITE" id="PS51181"/>
    </source>
</evidence>
<evidence type="ECO:0000313" key="3">
    <source>
        <dbReference type="Ensembl" id="ENSMMOP00000022056.1"/>
    </source>
</evidence>
<feature type="domain" description="Phosphatase tensin-type" evidence="2">
    <location>
        <begin position="19"/>
        <end position="189"/>
    </location>
</feature>
<reference evidence="3" key="2">
    <citation type="submission" date="2025-09" db="UniProtKB">
        <authorList>
            <consortium name="Ensembl"/>
        </authorList>
    </citation>
    <scope>IDENTIFICATION</scope>
</reference>
<dbReference type="PROSITE" id="PS51181">
    <property type="entry name" value="PPASE_TENSIN"/>
    <property type="match status" value="1"/>
</dbReference>
<reference evidence="3" key="1">
    <citation type="submission" date="2025-08" db="UniProtKB">
        <authorList>
            <consortium name="Ensembl"/>
        </authorList>
    </citation>
    <scope>IDENTIFICATION</scope>
</reference>
<dbReference type="GO" id="GO:0005925">
    <property type="term" value="C:focal adhesion"/>
    <property type="evidence" value="ECO:0007669"/>
    <property type="project" value="TreeGrafter"/>
</dbReference>
<name>A0A3Q3XGC5_MOLML</name>
<dbReference type="PANTHER" id="PTHR45734">
    <property type="entry name" value="TENSIN"/>
    <property type="match status" value="1"/>
</dbReference>
<organism evidence="3 4">
    <name type="scientific">Mola mola</name>
    <name type="common">Ocean sunfish</name>
    <name type="synonym">Tetraodon mola</name>
    <dbReference type="NCBI Taxonomy" id="94237"/>
    <lineage>
        <taxon>Eukaryota</taxon>
        <taxon>Metazoa</taxon>
        <taxon>Chordata</taxon>
        <taxon>Craniata</taxon>
        <taxon>Vertebrata</taxon>
        <taxon>Euteleostomi</taxon>
        <taxon>Actinopterygii</taxon>
        <taxon>Neopterygii</taxon>
        <taxon>Teleostei</taxon>
        <taxon>Neoteleostei</taxon>
        <taxon>Acanthomorphata</taxon>
        <taxon>Eupercaria</taxon>
        <taxon>Tetraodontiformes</taxon>
        <taxon>Molidae</taxon>
        <taxon>Mola</taxon>
    </lineage>
</organism>